<accession>A0A517YH16</accession>
<dbReference type="PANTHER" id="PTHR44129">
    <property type="entry name" value="WD REPEAT-CONTAINING PROTEIN POP1"/>
    <property type="match status" value="1"/>
</dbReference>
<dbReference type="InterPro" id="IPR020472">
    <property type="entry name" value="WD40_PAC1"/>
</dbReference>
<keyword evidence="1 3" id="KW-0853">WD repeat</keyword>
<evidence type="ECO:0000256" key="1">
    <source>
        <dbReference type="ARBA" id="ARBA00022574"/>
    </source>
</evidence>
<name>A0A517YH16_9BACT</name>
<reference evidence="4 5" key="1">
    <citation type="submission" date="2019-02" db="EMBL/GenBank/DDBJ databases">
        <title>Deep-cultivation of Planctomycetes and their phenomic and genomic characterization uncovers novel biology.</title>
        <authorList>
            <person name="Wiegand S."/>
            <person name="Jogler M."/>
            <person name="Boedeker C."/>
            <person name="Pinto D."/>
            <person name="Vollmers J."/>
            <person name="Rivas-Marin E."/>
            <person name="Kohn T."/>
            <person name="Peeters S.H."/>
            <person name="Heuer A."/>
            <person name="Rast P."/>
            <person name="Oberbeckmann S."/>
            <person name="Bunk B."/>
            <person name="Jeske O."/>
            <person name="Meyerdierks A."/>
            <person name="Storesund J.E."/>
            <person name="Kallscheuer N."/>
            <person name="Luecker S."/>
            <person name="Lage O.M."/>
            <person name="Pohl T."/>
            <person name="Merkel B.J."/>
            <person name="Hornburger P."/>
            <person name="Mueller R.-W."/>
            <person name="Bruemmer F."/>
            <person name="Labrenz M."/>
            <person name="Spormann A.M."/>
            <person name="Op den Camp H."/>
            <person name="Overmann J."/>
            <person name="Amann R."/>
            <person name="Jetten M.S.M."/>
            <person name="Mascher T."/>
            <person name="Medema M.H."/>
            <person name="Devos D.P."/>
            <person name="Kaster A.-K."/>
            <person name="Ovreas L."/>
            <person name="Rohde M."/>
            <person name="Galperin M.Y."/>
            <person name="Jogler C."/>
        </authorList>
    </citation>
    <scope>NUCLEOTIDE SEQUENCE [LARGE SCALE GENOMIC DNA]</scope>
    <source>
        <strain evidence="4 5">ETA_A8</strain>
    </source>
</reference>
<dbReference type="InterPro" id="IPR001680">
    <property type="entry name" value="WD40_rpt"/>
</dbReference>
<proteinExistence type="predicted"/>
<dbReference type="InterPro" id="IPR019775">
    <property type="entry name" value="WD40_repeat_CS"/>
</dbReference>
<dbReference type="KEGG" id="aagg:ETAA8_46210"/>
<keyword evidence="2" id="KW-0677">Repeat</keyword>
<dbReference type="SUPFAM" id="SSF50978">
    <property type="entry name" value="WD40 repeat-like"/>
    <property type="match status" value="1"/>
</dbReference>
<feature type="repeat" description="WD" evidence="3">
    <location>
        <begin position="162"/>
        <end position="203"/>
    </location>
</feature>
<feature type="repeat" description="WD" evidence="3">
    <location>
        <begin position="81"/>
        <end position="115"/>
    </location>
</feature>
<dbReference type="PROSITE" id="PS00678">
    <property type="entry name" value="WD_REPEATS_1"/>
    <property type="match status" value="1"/>
</dbReference>
<evidence type="ECO:0000256" key="3">
    <source>
        <dbReference type="PROSITE-ProRule" id="PRU00221"/>
    </source>
</evidence>
<sequence length="346" mass="38119">MADSLQIKKVEKAFYADDGAKRGPLTMARLRFHPREQKVFAQTADRRLALFDLTAEASQKGKGGSQFVPCTWICPHEIGWIRSFAVHPQGNIVATGGSDRTLRLWNWEEGKTSDNPLLQTNAHDGWVEAIAYSADGDKLVTASSDGLVKIWQSSDLKLLHTLRGHKHAIFDLAFTKSGEQIISGGEDGQCKVWDVARGELQREWTFGNSNDQFGQNPRHSGVHRLSLSHDQRWLAVAGGEQVDLFEVAEGRLLASEKGGMDTAFHPKLPLLVTGEIEFKLWQYDEAALVKAIAAKPDKNNKAKGIPGKLLSSIKRGDFSLGLDFSADGRQLVLGKADGNVELHELT</sequence>
<dbReference type="Proteomes" id="UP000315017">
    <property type="component" value="Chromosome"/>
</dbReference>
<gene>
    <name evidence="4" type="ORF">ETAA8_46210</name>
</gene>
<evidence type="ECO:0000313" key="5">
    <source>
        <dbReference type="Proteomes" id="UP000315017"/>
    </source>
</evidence>
<dbReference type="InterPro" id="IPR050349">
    <property type="entry name" value="WD_LIS1/nudF_dynein_reg"/>
</dbReference>
<dbReference type="Gene3D" id="2.130.10.10">
    <property type="entry name" value="YVTN repeat-like/Quinoprotein amine dehydrogenase"/>
    <property type="match status" value="2"/>
</dbReference>
<feature type="repeat" description="WD" evidence="3">
    <location>
        <begin position="120"/>
        <end position="161"/>
    </location>
</feature>
<evidence type="ECO:0000256" key="2">
    <source>
        <dbReference type="ARBA" id="ARBA00022737"/>
    </source>
</evidence>
<keyword evidence="5" id="KW-1185">Reference proteome</keyword>
<dbReference type="PROSITE" id="PS50082">
    <property type="entry name" value="WD_REPEATS_2"/>
    <property type="match status" value="3"/>
</dbReference>
<dbReference type="PRINTS" id="PR00320">
    <property type="entry name" value="GPROTEINBRPT"/>
</dbReference>
<dbReference type="SMART" id="SM00320">
    <property type="entry name" value="WD40"/>
    <property type="match status" value="5"/>
</dbReference>
<dbReference type="EMBL" id="CP036274">
    <property type="protein sequence ID" value="QDU29509.1"/>
    <property type="molecule type" value="Genomic_DNA"/>
</dbReference>
<organism evidence="4 5">
    <name type="scientific">Anatilimnocola aggregata</name>
    <dbReference type="NCBI Taxonomy" id="2528021"/>
    <lineage>
        <taxon>Bacteria</taxon>
        <taxon>Pseudomonadati</taxon>
        <taxon>Planctomycetota</taxon>
        <taxon>Planctomycetia</taxon>
        <taxon>Pirellulales</taxon>
        <taxon>Pirellulaceae</taxon>
        <taxon>Anatilimnocola</taxon>
    </lineage>
</organism>
<dbReference type="RefSeq" id="WP_145093410.1">
    <property type="nucleotide sequence ID" value="NZ_CP036274.1"/>
</dbReference>
<dbReference type="PROSITE" id="PS50294">
    <property type="entry name" value="WD_REPEATS_REGION"/>
    <property type="match status" value="2"/>
</dbReference>
<dbReference type="Pfam" id="PF00400">
    <property type="entry name" value="WD40"/>
    <property type="match status" value="3"/>
</dbReference>
<dbReference type="InterPro" id="IPR015943">
    <property type="entry name" value="WD40/YVTN_repeat-like_dom_sf"/>
</dbReference>
<dbReference type="OrthoDB" id="246112at2"/>
<dbReference type="AlphaFoldDB" id="A0A517YH16"/>
<dbReference type="InterPro" id="IPR036322">
    <property type="entry name" value="WD40_repeat_dom_sf"/>
</dbReference>
<protein>
    <submittedName>
        <fullName evidence="4">WD domain, G-beta repeat</fullName>
    </submittedName>
</protein>
<evidence type="ECO:0000313" key="4">
    <source>
        <dbReference type="EMBL" id="QDU29509.1"/>
    </source>
</evidence>